<dbReference type="Proteomes" id="UP001379235">
    <property type="component" value="Unassembled WGS sequence"/>
</dbReference>
<gene>
    <name evidence="2" type="ORF">WG900_17145</name>
</gene>
<keyword evidence="3" id="KW-1185">Reference proteome</keyword>
<organism evidence="2 3">
    <name type="scientific">Novosphingobium aquae</name>
    <dbReference type="NCBI Taxonomy" id="3133435"/>
    <lineage>
        <taxon>Bacteria</taxon>
        <taxon>Pseudomonadati</taxon>
        <taxon>Pseudomonadota</taxon>
        <taxon>Alphaproteobacteria</taxon>
        <taxon>Sphingomonadales</taxon>
        <taxon>Sphingomonadaceae</taxon>
        <taxon>Novosphingobium</taxon>
    </lineage>
</organism>
<sequence length="57" mass="5805">MGPIANNPHGGLLAEAAGRQTERLKASAAYRGGSGDDDDVSSDKDGPSGIQRMTAHP</sequence>
<proteinExistence type="predicted"/>
<dbReference type="RefSeq" id="WP_339969088.1">
    <property type="nucleotide sequence ID" value="NZ_JBBHJY010000010.1"/>
</dbReference>
<feature type="region of interest" description="Disordered" evidence="1">
    <location>
        <begin position="1"/>
        <end position="57"/>
    </location>
</feature>
<evidence type="ECO:0000256" key="1">
    <source>
        <dbReference type="SAM" id="MobiDB-lite"/>
    </source>
</evidence>
<dbReference type="EMBL" id="JBBHJY010000010">
    <property type="protein sequence ID" value="MEJ6011643.1"/>
    <property type="molecule type" value="Genomic_DNA"/>
</dbReference>
<accession>A0ABU8SCE5</accession>
<evidence type="ECO:0000313" key="2">
    <source>
        <dbReference type="EMBL" id="MEJ6011643.1"/>
    </source>
</evidence>
<protein>
    <submittedName>
        <fullName evidence="2">Uncharacterized protein</fullName>
    </submittedName>
</protein>
<evidence type="ECO:0000313" key="3">
    <source>
        <dbReference type="Proteomes" id="UP001379235"/>
    </source>
</evidence>
<name>A0ABU8SCE5_9SPHN</name>
<comment type="caution">
    <text evidence="2">The sequence shown here is derived from an EMBL/GenBank/DDBJ whole genome shotgun (WGS) entry which is preliminary data.</text>
</comment>
<reference evidence="2 3" key="1">
    <citation type="submission" date="2024-03" db="EMBL/GenBank/DDBJ databases">
        <authorList>
            <person name="Jo J.-H."/>
        </authorList>
    </citation>
    <scope>NUCLEOTIDE SEQUENCE [LARGE SCALE GENOMIC DNA]</scope>
    <source>
        <strain evidence="2 3">AS3R-12</strain>
    </source>
</reference>